<dbReference type="EMBL" id="MDYN01000022">
    <property type="protein sequence ID" value="OQD82328.1"/>
    <property type="molecule type" value="Genomic_DNA"/>
</dbReference>
<accession>A0A1V6PZ74</accession>
<feature type="compositionally biased region" description="Basic and acidic residues" evidence="1">
    <location>
        <begin position="36"/>
        <end position="48"/>
    </location>
</feature>
<evidence type="ECO:0000256" key="1">
    <source>
        <dbReference type="SAM" id="MobiDB-lite"/>
    </source>
</evidence>
<reference evidence="3" key="1">
    <citation type="journal article" date="2017" name="Nat. Microbiol.">
        <title>Global analysis of biosynthetic gene clusters reveals vast potential of secondary metabolite production in Penicillium species.</title>
        <authorList>
            <person name="Nielsen J.C."/>
            <person name="Grijseels S."/>
            <person name="Prigent S."/>
            <person name="Ji B."/>
            <person name="Dainat J."/>
            <person name="Nielsen K.F."/>
            <person name="Frisvad J.C."/>
            <person name="Workman M."/>
            <person name="Nielsen J."/>
        </authorList>
    </citation>
    <scope>NUCLEOTIDE SEQUENCE [LARGE SCALE GENOMIC DNA]</scope>
    <source>
        <strain evidence="3">IBT 31811</strain>
    </source>
</reference>
<comment type="caution">
    <text evidence="2">The sequence shown here is derived from an EMBL/GenBank/DDBJ whole genome shotgun (WGS) entry which is preliminary data.</text>
</comment>
<name>A0A1V6PZ74_9EURO</name>
<evidence type="ECO:0000313" key="2">
    <source>
        <dbReference type="EMBL" id="OQD82328.1"/>
    </source>
</evidence>
<organism evidence="2 3">
    <name type="scientific">Penicillium antarcticum</name>
    <dbReference type="NCBI Taxonomy" id="416450"/>
    <lineage>
        <taxon>Eukaryota</taxon>
        <taxon>Fungi</taxon>
        <taxon>Dikarya</taxon>
        <taxon>Ascomycota</taxon>
        <taxon>Pezizomycotina</taxon>
        <taxon>Eurotiomycetes</taxon>
        <taxon>Eurotiomycetidae</taxon>
        <taxon>Eurotiales</taxon>
        <taxon>Aspergillaceae</taxon>
        <taxon>Penicillium</taxon>
    </lineage>
</organism>
<proteinExistence type="predicted"/>
<sequence length="120" mass="13530">MGNSPSYLSPTSPSLANPSPVKRWSPMADPSVARWHARDGRREKRSNQRDGNLNTRTLLNQLILSWSCIDKLAGANNLPSIQKLRSLGVDGDQFSDHMRLQGQGIDNHHQDRFATRVYLH</sequence>
<dbReference type="Proteomes" id="UP000191672">
    <property type="component" value="Unassembled WGS sequence"/>
</dbReference>
<gene>
    <name evidence="2" type="ORF">PENANT_c022G11005</name>
</gene>
<feature type="compositionally biased region" description="Low complexity" evidence="1">
    <location>
        <begin position="1"/>
        <end position="15"/>
    </location>
</feature>
<protein>
    <submittedName>
        <fullName evidence="2">Uncharacterized protein</fullName>
    </submittedName>
</protein>
<feature type="region of interest" description="Disordered" evidence="1">
    <location>
        <begin position="1"/>
        <end position="54"/>
    </location>
</feature>
<dbReference type="AlphaFoldDB" id="A0A1V6PZ74"/>
<keyword evidence="3" id="KW-1185">Reference proteome</keyword>
<evidence type="ECO:0000313" key="3">
    <source>
        <dbReference type="Proteomes" id="UP000191672"/>
    </source>
</evidence>